<keyword evidence="1" id="KW-0694">RNA-binding</keyword>
<gene>
    <name evidence="4" type="ORF">GIL414_LOCUS12108</name>
</gene>
<proteinExistence type="predicted"/>
<dbReference type="InterPro" id="IPR000504">
    <property type="entry name" value="RRM_dom"/>
</dbReference>
<protein>
    <recommendedName>
        <fullName evidence="3">RRM domain-containing protein</fullName>
    </recommendedName>
</protein>
<feature type="region of interest" description="Disordered" evidence="2">
    <location>
        <begin position="235"/>
        <end position="373"/>
    </location>
</feature>
<dbReference type="PROSITE" id="PS50102">
    <property type="entry name" value="RRM"/>
    <property type="match status" value="1"/>
</dbReference>
<evidence type="ECO:0000256" key="1">
    <source>
        <dbReference type="PROSITE-ProRule" id="PRU00176"/>
    </source>
</evidence>
<dbReference type="Pfam" id="PF00076">
    <property type="entry name" value="RRM_1"/>
    <property type="match status" value="1"/>
</dbReference>
<reference evidence="4" key="1">
    <citation type="submission" date="2021-02" db="EMBL/GenBank/DDBJ databases">
        <authorList>
            <person name="Nowell W R."/>
        </authorList>
    </citation>
    <scope>NUCLEOTIDE SEQUENCE</scope>
</reference>
<feature type="compositionally biased region" description="Polar residues" evidence="2">
    <location>
        <begin position="348"/>
        <end position="358"/>
    </location>
</feature>
<feature type="compositionally biased region" description="Basic and acidic residues" evidence="2">
    <location>
        <begin position="292"/>
        <end position="305"/>
    </location>
</feature>
<feature type="compositionally biased region" description="Basic residues" evidence="2">
    <location>
        <begin position="194"/>
        <end position="216"/>
    </location>
</feature>
<dbReference type="SUPFAM" id="SSF54928">
    <property type="entry name" value="RNA-binding domain, RBD"/>
    <property type="match status" value="1"/>
</dbReference>
<dbReference type="InterPro" id="IPR012677">
    <property type="entry name" value="Nucleotide-bd_a/b_plait_sf"/>
</dbReference>
<feature type="compositionally biased region" description="Basic residues" evidence="2">
    <location>
        <begin position="235"/>
        <end position="245"/>
    </location>
</feature>
<comment type="caution">
    <text evidence="4">The sequence shown here is derived from an EMBL/GenBank/DDBJ whole genome shotgun (WGS) entry which is preliminary data.</text>
</comment>
<evidence type="ECO:0000256" key="2">
    <source>
        <dbReference type="SAM" id="MobiDB-lite"/>
    </source>
</evidence>
<dbReference type="AlphaFoldDB" id="A0A8S2NNL3"/>
<feature type="region of interest" description="Disordered" evidence="2">
    <location>
        <begin position="1"/>
        <end position="33"/>
    </location>
</feature>
<accession>A0A8S2NNL3</accession>
<dbReference type="Proteomes" id="UP000681720">
    <property type="component" value="Unassembled WGS sequence"/>
</dbReference>
<dbReference type="PANTHER" id="PTHR48038:SF1">
    <property type="entry name" value="RIBONUCLEOPROTEIN RB97D"/>
    <property type="match status" value="1"/>
</dbReference>
<dbReference type="SMART" id="SM00360">
    <property type="entry name" value="RRM"/>
    <property type="match status" value="1"/>
</dbReference>
<feature type="region of interest" description="Disordered" evidence="2">
    <location>
        <begin position="143"/>
        <end position="223"/>
    </location>
</feature>
<evidence type="ECO:0000259" key="3">
    <source>
        <dbReference type="PROSITE" id="PS50102"/>
    </source>
</evidence>
<dbReference type="InterPro" id="IPR035979">
    <property type="entry name" value="RBD_domain_sf"/>
</dbReference>
<feature type="compositionally biased region" description="Basic and acidic residues" evidence="2">
    <location>
        <begin position="320"/>
        <end position="334"/>
    </location>
</feature>
<feature type="compositionally biased region" description="Low complexity" evidence="2">
    <location>
        <begin position="272"/>
        <end position="283"/>
    </location>
</feature>
<feature type="compositionally biased region" description="Basic residues" evidence="2">
    <location>
        <begin position="262"/>
        <end position="271"/>
    </location>
</feature>
<feature type="compositionally biased region" description="Gly residues" evidence="2">
    <location>
        <begin position="149"/>
        <end position="165"/>
    </location>
</feature>
<feature type="compositionally biased region" description="Basic residues" evidence="2">
    <location>
        <begin position="306"/>
        <end position="315"/>
    </location>
</feature>
<evidence type="ECO:0000313" key="5">
    <source>
        <dbReference type="Proteomes" id="UP000681720"/>
    </source>
</evidence>
<organism evidence="4 5">
    <name type="scientific">Rotaria magnacalcarata</name>
    <dbReference type="NCBI Taxonomy" id="392030"/>
    <lineage>
        <taxon>Eukaryota</taxon>
        <taxon>Metazoa</taxon>
        <taxon>Spiralia</taxon>
        <taxon>Gnathifera</taxon>
        <taxon>Rotifera</taxon>
        <taxon>Eurotatoria</taxon>
        <taxon>Bdelloidea</taxon>
        <taxon>Philodinida</taxon>
        <taxon>Philodinidae</taxon>
        <taxon>Rotaria</taxon>
    </lineage>
</organism>
<dbReference type="GO" id="GO:0003723">
    <property type="term" value="F:RNA binding"/>
    <property type="evidence" value="ECO:0007669"/>
    <property type="project" value="UniProtKB-UniRule"/>
</dbReference>
<dbReference type="Gene3D" id="3.30.70.330">
    <property type="match status" value="1"/>
</dbReference>
<dbReference type="EMBL" id="CAJOBJ010004655">
    <property type="protein sequence ID" value="CAF4007374.1"/>
    <property type="molecule type" value="Genomic_DNA"/>
</dbReference>
<feature type="domain" description="RRM" evidence="3">
    <location>
        <begin position="71"/>
        <end position="144"/>
    </location>
</feature>
<feature type="compositionally biased region" description="Basic and acidic residues" evidence="2">
    <location>
        <begin position="167"/>
        <end position="193"/>
    </location>
</feature>
<name>A0A8S2NNL3_9BILA</name>
<dbReference type="PANTHER" id="PTHR48038">
    <property type="entry name" value="RIBONUCLEOPROTEIN RB97D"/>
    <property type="match status" value="1"/>
</dbReference>
<sequence>MSQSRNRSHDRSASRSPSKSKSRSRSKSGSLSSTSSYAKLTFFRDLINLFFVCQNSGRAAKSRDWNGESGYRLHVSPLNPRTTRRDIEEIFSKYGQINEVWMATNPPCFAFVNFKHRADAEEAIQAMDGKTIDNSRVGISFARKRTIGGRRGGGGGGGGSYGNGGDRYPRGNRDSPRYRRRFSPRDDGRDRYNDRRRRYSRSRSPVQHKRDYRPRSRSASPKIFAGSRIGLSWARPRHYGGRSRNRSPSPSFRRGYRDSYISRRRYSRSRSRSPYYRRSGGSSSRRRTRSPSPRDNRRDERPKTSKREHKRRRHSSSNSDRSDKRSPRRRDNGKKASPSPSNERHRSATPNGDTNRPANSDDNRAEIELDEQD</sequence>
<evidence type="ECO:0000313" key="4">
    <source>
        <dbReference type="EMBL" id="CAF4007374.1"/>
    </source>
</evidence>